<protein>
    <submittedName>
        <fullName evidence="4">Porin family protein</fullName>
    </submittedName>
</protein>
<evidence type="ECO:0000259" key="3">
    <source>
        <dbReference type="Pfam" id="PF13505"/>
    </source>
</evidence>
<dbReference type="Pfam" id="PF13505">
    <property type="entry name" value="OMP_b-brl"/>
    <property type="match status" value="1"/>
</dbReference>
<evidence type="ECO:0000256" key="1">
    <source>
        <dbReference type="ARBA" id="ARBA00022729"/>
    </source>
</evidence>
<gene>
    <name evidence="4" type="ORF">L3V18_18850</name>
</gene>
<feature type="domain" description="Outer membrane protein beta-barrel" evidence="3">
    <location>
        <begin position="14"/>
        <end position="183"/>
    </location>
</feature>
<keyword evidence="1 2" id="KW-0732">Signal</keyword>
<dbReference type="InterPro" id="IPR027385">
    <property type="entry name" value="Beta-barrel_OMP"/>
</dbReference>
<evidence type="ECO:0000313" key="4">
    <source>
        <dbReference type="EMBL" id="MCF7223812.1"/>
    </source>
</evidence>
<reference evidence="4" key="2">
    <citation type="submission" date="2022-01" db="EMBL/GenBank/DDBJ databases">
        <authorList>
            <person name="Zhou L.Y."/>
        </authorList>
    </citation>
    <scope>NUCLEOTIDE SEQUENCE</scope>
    <source>
        <strain evidence="4">TLK-CK17</strain>
    </source>
</reference>
<sequence length="183" mass="19064">MNKTLAFSIAMPFALALGGFSSAAMAADGAGMFVRAEAGNSDIEVDGADGSDTAFSLRGGYYFNSTIAIEGFYSNLGEDSDDGVSAEIDGFGLGVTGKRNFIDPHHGFYISGRAGVIRATTDVSVSGVGSADDSSTEPYFGVGIGYDFSPTFGMGLNYDFIKAEAFDVDVDVRTLTLGVEARF</sequence>
<feature type="signal peptide" evidence="2">
    <location>
        <begin position="1"/>
        <end position="26"/>
    </location>
</feature>
<dbReference type="Proteomes" id="UP001430796">
    <property type="component" value="Unassembled WGS sequence"/>
</dbReference>
<reference evidence="4" key="1">
    <citation type="submission" date="2022-01" db="EMBL/GenBank/DDBJ databases">
        <title>Lysobacter chinensis sp. nov., a bacterium isolated from cow dung compost.</title>
        <authorList>
            <person name="Liu Y."/>
        </authorList>
    </citation>
    <scope>NUCLEOTIDE SEQUENCE</scope>
    <source>
        <strain evidence="4">TLK-CK17</strain>
    </source>
</reference>
<accession>A0ABS9HZK5</accession>
<comment type="caution">
    <text evidence="4">The sequence shown here is derived from an EMBL/GenBank/DDBJ whole genome shotgun (WGS) entry which is preliminary data.</text>
</comment>
<dbReference type="SUPFAM" id="SSF56925">
    <property type="entry name" value="OMPA-like"/>
    <property type="match status" value="1"/>
</dbReference>
<dbReference type="RefSeq" id="WP_237056965.1">
    <property type="nucleotide sequence ID" value="NZ_JAKJPO010000023.1"/>
</dbReference>
<proteinExistence type="predicted"/>
<feature type="chain" id="PRO_5047489158" evidence="2">
    <location>
        <begin position="27"/>
        <end position="183"/>
    </location>
</feature>
<keyword evidence="5" id="KW-1185">Reference proteome</keyword>
<dbReference type="EMBL" id="JAKJPO010000023">
    <property type="protein sequence ID" value="MCF7223812.1"/>
    <property type="molecule type" value="Genomic_DNA"/>
</dbReference>
<evidence type="ECO:0000313" key="5">
    <source>
        <dbReference type="Proteomes" id="UP001430796"/>
    </source>
</evidence>
<name>A0ABS9HZK5_9GAMM</name>
<organism evidence="4 5">
    <name type="scientific">Marilutibacter chinensis</name>
    <dbReference type="NCBI Taxonomy" id="2912247"/>
    <lineage>
        <taxon>Bacteria</taxon>
        <taxon>Pseudomonadati</taxon>
        <taxon>Pseudomonadota</taxon>
        <taxon>Gammaproteobacteria</taxon>
        <taxon>Lysobacterales</taxon>
        <taxon>Lysobacteraceae</taxon>
        <taxon>Marilutibacter</taxon>
    </lineage>
</organism>
<dbReference type="Gene3D" id="2.40.160.20">
    <property type="match status" value="1"/>
</dbReference>
<evidence type="ECO:0000256" key="2">
    <source>
        <dbReference type="SAM" id="SignalP"/>
    </source>
</evidence>
<dbReference type="InterPro" id="IPR011250">
    <property type="entry name" value="OMP/PagP_B-barrel"/>
</dbReference>